<dbReference type="PANTHER" id="PTHR33337:SF32">
    <property type="entry name" value="DUF636 DOMAIN PROTEIN (AFU_ORTHOLOGUE AFUA_7G04120)"/>
    <property type="match status" value="1"/>
</dbReference>
<dbReference type="KEGG" id="pfy:PFICI_13891"/>
<keyword evidence="4" id="KW-0456">Lyase</keyword>
<evidence type="ECO:0000256" key="1">
    <source>
        <dbReference type="ARBA" id="ARBA00005495"/>
    </source>
</evidence>
<dbReference type="GO" id="GO:0016846">
    <property type="term" value="F:carbon-sulfur lyase activity"/>
    <property type="evidence" value="ECO:0007669"/>
    <property type="project" value="InterPro"/>
</dbReference>
<evidence type="ECO:0000256" key="4">
    <source>
        <dbReference type="ARBA" id="ARBA00023239"/>
    </source>
</evidence>
<evidence type="ECO:0000313" key="7">
    <source>
        <dbReference type="Proteomes" id="UP000030651"/>
    </source>
</evidence>
<dbReference type="AlphaFoldDB" id="W3WJB5"/>
<proteinExistence type="inferred from homology"/>
<reference evidence="7" key="1">
    <citation type="journal article" date="2015" name="BMC Genomics">
        <title>Genomic and transcriptomic analysis of the endophytic fungus Pestalotiopsis fici reveals its lifestyle and high potential for synthesis of natural products.</title>
        <authorList>
            <person name="Wang X."/>
            <person name="Zhang X."/>
            <person name="Liu L."/>
            <person name="Xiang M."/>
            <person name="Wang W."/>
            <person name="Sun X."/>
            <person name="Che Y."/>
            <person name="Guo L."/>
            <person name="Liu G."/>
            <person name="Guo L."/>
            <person name="Wang C."/>
            <person name="Yin W.B."/>
            <person name="Stadler M."/>
            <person name="Zhang X."/>
            <person name="Liu X."/>
        </authorList>
    </citation>
    <scope>NUCLEOTIDE SEQUENCE [LARGE SCALE GENOMIC DNA]</scope>
    <source>
        <strain evidence="7">W106-1 / CGMCC3.15140</strain>
    </source>
</reference>
<keyword evidence="2" id="KW-0479">Metal-binding</keyword>
<dbReference type="InterPro" id="IPR011057">
    <property type="entry name" value="Mss4-like_sf"/>
</dbReference>
<dbReference type="GeneID" id="19278904"/>
<protein>
    <recommendedName>
        <fullName evidence="5">CENP-V/GFA domain-containing protein</fullName>
    </recommendedName>
</protein>
<gene>
    <name evidence="6" type="ORF">PFICI_13891</name>
</gene>
<dbReference type="Gene3D" id="3.90.1590.10">
    <property type="entry name" value="glutathione-dependent formaldehyde- activating enzyme (gfa)"/>
    <property type="match status" value="2"/>
</dbReference>
<evidence type="ECO:0000256" key="2">
    <source>
        <dbReference type="ARBA" id="ARBA00022723"/>
    </source>
</evidence>
<dbReference type="InterPro" id="IPR006913">
    <property type="entry name" value="CENP-V/GFA"/>
</dbReference>
<dbReference type="OrthoDB" id="5422068at2759"/>
<dbReference type="SUPFAM" id="SSF51316">
    <property type="entry name" value="Mss4-like"/>
    <property type="match status" value="2"/>
</dbReference>
<dbReference type="eggNOG" id="ENOG502S13F">
    <property type="taxonomic scope" value="Eukaryota"/>
</dbReference>
<keyword evidence="3" id="KW-0862">Zinc</keyword>
<dbReference type="HOGENOM" id="CLU_038839_0_0_1"/>
<dbReference type="PANTHER" id="PTHR33337">
    <property type="entry name" value="GFA DOMAIN-CONTAINING PROTEIN"/>
    <property type="match status" value="1"/>
</dbReference>
<dbReference type="InParanoid" id="W3WJB5"/>
<sequence>MASQTYLISCLCGAAAQTLQSKSTGQYNDAQLGLCHCDSCRYSTGLLFTSYYSVEQPQTTNLRSYTASDTWTRYFCSICGCHLLRSRSDSIGLVQWEVASGVIAKSDDGLHGERSPLKIKHGHVSDTKDGGASIWIPESMDDTSSLPAPTSYTPKHDESNVSEKGSLKAACACGKVDLRITRPSQAGHNIPKRNYPDLMLPDKSTPISLKSNPSEEKWWIQGSGTKYLAGTCACRSCRLISGFEVQTWAFIPRANLALATTALNDEAQLEPLDFANMPSGALQSYKSSPGVVREFCGGCGATVFWHEDNGADVIDVSVGLLRSPDGARAESWLSWWKDRVSFSEEVTNDRTGFAGEIAQSLVARLEKNMKLCG</sequence>
<dbReference type="GO" id="GO:0046872">
    <property type="term" value="F:metal ion binding"/>
    <property type="evidence" value="ECO:0007669"/>
    <property type="project" value="UniProtKB-KW"/>
</dbReference>
<evidence type="ECO:0000256" key="3">
    <source>
        <dbReference type="ARBA" id="ARBA00022833"/>
    </source>
</evidence>
<feature type="domain" description="CENP-V/GFA" evidence="5">
    <location>
        <begin position="6"/>
        <end position="136"/>
    </location>
</feature>
<dbReference type="RefSeq" id="XP_007840663.1">
    <property type="nucleotide sequence ID" value="XM_007842472.1"/>
</dbReference>
<evidence type="ECO:0000259" key="5">
    <source>
        <dbReference type="PROSITE" id="PS51891"/>
    </source>
</evidence>
<dbReference type="EMBL" id="KI912120">
    <property type="protein sequence ID" value="ETS74025.1"/>
    <property type="molecule type" value="Genomic_DNA"/>
</dbReference>
<organism evidence="6 7">
    <name type="scientific">Pestalotiopsis fici (strain W106-1 / CGMCC3.15140)</name>
    <dbReference type="NCBI Taxonomy" id="1229662"/>
    <lineage>
        <taxon>Eukaryota</taxon>
        <taxon>Fungi</taxon>
        <taxon>Dikarya</taxon>
        <taxon>Ascomycota</taxon>
        <taxon>Pezizomycotina</taxon>
        <taxon>Sordariomycetes</taxon>
        <taxon>Xylariomycetidae</taxon>
        <taxon>Amphisphaeriales</taxon>
        <taxon>Sporocadaceae</taxon>
        <taxon>Pestalotiopsis</taxon>
    </lineage>
</organism>
<evidence type="ECO:0000313" key="6">
    <source>
        <dbReference type="EMBL" id="ETS74025.1"/>
    </source>
</evidence>
<comment type="similarity">
    <text evidence="1">Belongs to the Gfa family.</text>
</comment>
<name>W3WJB5_PESFW</name>
<accession>W3WJB5</accession>
<dbReference type="Proteomes" id="UP000030651">
    <property type="component" value="Unassembled WGS sequence"/>
</dbReference>
<dbReference type="OMA" id="YREFCNR"/>
<keyword evidence="7" id="KW-1185">Reference proteome</keyword>
<dbReference type="Pfam" id="PF04828">
    <property type="entry name" value="GFA"/>
    <property type="match status" value="2"/>
</dbReference>
<dbReference type="PROSITE" id="PS51891">
    <property type="entry name" value="CENP_V_GFA"/>
    <property type="match status" value="1"/>
</dbReference>